<dbReference type="Proteomes" id="UP000234474">
    <property type="component" value="Unassembled WGS sequence"/>
</dbReference>
<dbReference type="AlphaFoldDB" id="A0A2I1CPA6"/>
<dbReference type="STRING" id="1392255.A0A2I1CPA6"/>
<accession>A0A2I1CPA6</accession>
<sequence>MKYKNANTAVIRFLQPGATMFPEEEVRNEVATMRYIYDQTSIPESPLGLGPFIILDYIDHVTSMYDVLNTPGCPEEDRGILDPDMSKMRLEALYGEVARSLDQVDDFAWEVTRRALSMPMNALIQLGSLPQVKLPTTTFDRIIIL</sequence>
<organism evidence="1 2">
    <name type="scientific">Aspergillus novofumigatus (strain IBT 16806)</name>
    <dbReference type="NCBI Taxonomy" id="1392255"/>
    <lineage>
        <taxon>Eukaryota</taxon>
        <taxon>Fungi</taxon>
        <taxon>Dikarya</taxon>
        <taxon>Ascomycota</taxon>
        <taxon>Pezizomycotina</taxon>
        <taxon>Eurotiomycetes</taxon>
        <taxon>Eurotiomycetidae</taxon>
        <taxon>Eurotiales</taxon>
        <taxon>Aspergillaceae</taxon>
        <taxon>Aspergillus</taxon>
        <taxon>Aspergillus subgen. Fumigati</taxon>
    </lineage>
</organism>
<dbReference type="RefSeq" id="XP_024688059.1">
    <property type="nucleotide sequence ID" value="XM_024831550.1"/>
</dbReference>
<dbReference type="EMBL" id="MSZS01000001">
    <property type="protein sequence ID" value="PKX99464.1"/>
    <property type="molecule type" value="Genomic_DNA"/>
</dbReference>
<gene>
    <name evidence="1" type="ORF">P174DRAFT_509415</name>
</gene>
<reference evidence="2" key="1">
    <citation type="journal article" date="2018" name="Proc. Natl. Acad. Sci. U.S.A.">
        <title>Linking secondary metabolites to gene clusters through genome sequencing of six diverse Aspergillus species.</title>
        <authorList>
            <person name="Kaerboelling I."/>
            <person name="Vesth T.C."/>
            <person name="Frisvad J.C."/>
            <person name="Nybo J.L."/>
            <person name="Theobald S."/>
            <person name="Kuo A."/>
            <person name="Bowyer P."/>
            <person name="Matsuda Y."/>
            <person name="Mondo S."/>
            <person name="Lyhne E.K."/>
            <person name="Kogle M.E."/>
            <person name="Clum A."/>
            <person name="Lipzen A."/>
            <person name="Salamov A."/>
            <person name="Ngan C.Y."/>
            <person name="Daum C."/>
            <person name="Chiniquy J."/>
            <person name="Barry K."/>
            <person name="LaButti K."/>
            <person name="Haridas S."/>
            <person name="Simmons B.A."/>
            <person name="Magnuson J.K."/>
            <person name="Mortensen U.H."/>
            <person name="Larsen T.O."/>
            <person name="Grigoriev I.V."/>
            <person name="Baker S.E."/>
            <person name="Andersen M.R."/>
        </authorList>
    </citation>
    <scope>NUCLEOTIDE SEQUENCE [LARGE SCALE GENOMIC DNA]</scope>
    <source>
        <strain evidence="2">IBT 16806</strain>
    </source>
</reference>
<dbReference type="GeneID" id="36538887"/>
<proteinExistence type="predicted"/>
<keyword evidence="2" id="KW-1185">Reference proteome</keyword>
<comment type="caution">
    <text evidence="1">The sequence shown here is derived from an EMBL/GenBank/DDBJ whole genome shotgun (WGS) entry which is preliminary data.</text>
</comment>
<dbReference type="VEuPathDB" id="FungiDB:P174DRAFT_509415"/>
<name>A0A2I1CPA6_ASPN1</name>
<protein>
    <submittedName>
        <fullName evidence="1">Uncharacterized protein</fullName>
    </submittedName>
</protein>
<dbReference type="OrthoDB" id="5412996at2759"/>
<evidence type="ECO:0000313" key="2">
    <source>
        <dbReference type="Proteomes" id="UP000234474"/>
    </source>
</evidence>
<evidence type="ECO:0000313" key="1">
    <source>
        <dbReference type="EMBL" id="PKX99464.1"/>
    </source>
</evidence>